<evidence type="ECO:0000259" key="4">
    <source>
        <dbReference type="PROSITE" id="PS50048"/>
    </source>
</evidence>
<dbReference type="InterPro" id="IPR001138">
    <property type="entry name" value="Zn2Cys6_DnaBD"/>
</dbReference>
<feature type="compositionally biased region" description="Low complexity" evidence="3">
    <location>
        <begin position="185"/>
        <end position="199"/>
    </location>
</feature>
<feature type="compositionally biased region" description="Acidic residues" evidence="3">
    <location>
        <begin position="516"/>
        <end position="529"/>
    </location>
</feature>
<keyword evidence="2" id="KW-0539">Nucleus</keyword>
<feature type="region of interest" description="Disordered" evidence="3">
    <location>
        <begin position="691"/>
        <end position="819"/>
    </location>
</feature>
<feature type="domain" description="Zn(2)-C6 fungal-type" evidence="4">
    <location>
        <begin position="982"/>
        <end position="1013"/>
    </location>
</feature>
<dbReference type="GO" id="GO:0007623">
    <property type="term" value="P:circadian rhythm"/>
    <property type="evidence" value="ECO:0007669"/>
    <property type="project" value="InterPro"/>
</dbReference>
<feature type="compositionally biased region" description="Low complexity" evidence="3">
    <location>
        <begin position="328"/>
        <end position="344"/>
    </location>
</feature>
<dbReference type="Pfam" id="PF00172">
    <property type="entry name" value="Zn_clus"/>
    <property type="match status" value="1"/>
</dbReference>
<feature type="region of interest" description="Disordered" evidence="3">
    <location>
        <begin position="1073"/>
        <end position="1105"/>
    </location>
</feature>
<feature type="compositionally biased region" description="Polar residues" evidence="3">
    <location>
        <begin position="444"/>
        <end position="458"/>
    </location>
</feature>
<dbReference type="PROSITE" id="PS50048">
    <property type="entry name" value="ZN2_CY6_FUNGAL_2"/>
    <property type="match status" value="1"/>
</dbReference>
<dbReference type="PANTHER" id="PTHR43374">
    <property type="entry name" value="FLAVIN PRENYLTRANSFERASE"/>
    <property type="match status" value="1"/>
</dbReference>
<comment type="caution">
    <text evidence="5">The sequence shown here is derived from an EMBL/GenBank/DDBJ whole genome shotgun (WGS) entry which is preliminary data.</text>
</comment>
<dbReference type="InterPro" id="IPR004507">
    <property type="entry name" value="UbiX-like"/>
</dbReference>
<feature type="compositionally biased region" description="Basic and acidic residues" evidence="3">
    <location>
        <begin position="873"/>
        <end position="886"/>
    </location>
</feature>
<dbReference type="GO" id="GO:0006351">
    <property type="term" value="P:DNA-templated transcription"/>
    <property type="evidence" value="ECO:0007669"/>
    <property type="project" value="InterPro"/>
</dbReference>
<feature type="compositionally biased region" description="Polar residues" evidence="3">
    <location>
        <begin position="264"/>
        <end position="274"/>
    </location>
</feature>
<evidence type="ECO:0000256" key="1">
    <source>
        <dbReference type="ARBA" id="ARBA00022723"/>
    </source>
</evidence>
<dbReference type="GO" id="GO:0005634">
    <property type="term" value="C:nucleus"/>
    <property type="evidence" value="ECO:0007669"/>
    <property type="project" value="InterPro"/>
</dbReference>
<organism evidence="5 6">
    <name type="scientific">Saxophila tyrrhenica</name>
    <dbReference type="NCBI Taxonomy" id="1690608"/>
    <lineage>
        <taxon>Eukaryota</taxon>
        <taxon>Fungi</taxon>
        <taxon>Dikarya</taxon>
        <taxon>Ascomycota</taxon>
        <taxon>Pezizomycotina</taxon>
        <taxon>Dothideomycetes</taxon>
        <taxon>Dothideomycetidae</taxon>
        <taxon>Mycosphaerellales</taxon>
        <taxon>Extremaceae</taxon>
        <taxon>Saxophila</taxon>
    </lineage>
</organism>
<feature type="region of interest" description="Disordered" evidence="3">
    <location>
        <begin position="1"/>
        <end position="57"/>
    </location>
</feature>
<dbReference type="RefSeq" id="XP_064658367.1">
    <property type="nucleotide sequence ID" value="XM_064803452.1"/>
</dbReference>
<feature type="region of interest" description="Disordered" evidence="3">
    <location>
        <begin position="854"/>
        <end position="886"/>
    </location>
</feature>
<dbReference type="Pfam" id="PF04082">
    <property type="entry name" value="Fungal_trans"/>
    <property type="match status" value="1"/>
</dbReference>
<keyword evidence="1" id="KW-0479">Metal-binding</keyword>
<dbReference type="Proteomes" id="UP001337655">
    <property type="component" value="Unassembled WGS sequence"/>
</dbReference>
<dbReference type="CDD" id="cd12148">
    <property type="entry name" value="fungal_TF_MHR"/>
    <property type="match status" value="1"/>
</dbReference>
<dbReference type="GO" id="GO:0008270">
    <property type="term" value="F:zinc ion binding"/>
    <property type="evidence" value="ECO:0007669"/>
    <property type="project" value="InterPro"/>
</dbReference>
<feature type="region of interest" description="Disordered" evidence="3">
    <location>
        <begin position="258"/>
        <end position="360"/>
    </location>
</feature>
<dbReference type="Gene3D" id="4.10.240.10">
    <property type="entry name" value="Zn(2)-C6 fungal-type DNA-binding domain"/>
    <property type="match status" value="1"/>
</dbReference>
<dbReference type="SMART" id="SM00906">
    <property type="entry name" value="Fungal_trans"/>
    <property type="match status" value="1"/>
</dbReference>
<feature type="compositionally biased region" description="Low complexity" evidence="3">
    <location>
        <begin position="648"/>
        <end position="665"/>
    </location>
</feature>
<sequence length="1653" mass="181855">MTGRDSSGESSNVDKWFDKSNNDIRDNGVAFGDNDPPFFMHHSSSKTPPEAASRLQRQDDYTSALPLRTEMLRLGTDGSSTDDFRSVIDDLTVENKKLKRKLKKYEKLHDPHMKDEKLFEVRIHGLPPEKKRELEETLRQFTASLDKTGANNFSTTKYTGLVPTSKVDKAGSSQASFQNTDSAYASMSASGPASSGLSAYDKKPQMTPATHLASRRQNIHDYLYHIPEGLLPQENPTTLSERAKKKLVVRKLEELFAGKGAPGSDNQQSLQQEEVSQRAATADRSAIEASGQRTSKEGARESKIMNHEARDIQDSSSDENKQSTSNRQPSKASSAIPIAQSPAQGPVEQRPTRPLDLDPHRAQVPTENIKYMRHLGFSPPHPESGSSPMDNHGWIYLNFLINMAQLHTINVTDSFVRKALGEIGSNFEVSTDGRKVRWRGGASLTRNSSNDGGSTNGRISVESAEGQSPRKRVKLSYDSGAQSRRKNGAWATGAASSREASKHVYNPLFSHRGSSDETDDSTSEPEPDYESPQMPPAFGGTNSGMTRSGMSNVVGRPTLARKRAHKQDDGPIIFYTNARFCTDLSGDRRESGQETSDPPMYTRISSSPVGKAKASPEASREGRGLLGQALRLPDPMSLDENPIPESMELSFQQPSPLSSASPSREAPIDLKVTGIGGVWPSDNFTIDVESRHARVDRSREADVPPGVFSKAIPPRFANILDDDKTKQRPSTLIRQESTASEIKKLPPSELPEALQFMDDDDSMSDSDSEDEDMSDLDSTGASPPSAAPQLVNVPYDSDGEADEEAEDNSSEEDDSDGEVDFLAAARQLDPEAVRQQEREYDAIMADRLAEEIPAGSSAATAGGGSGFASPQDGVDKAEHQRASREARVKAANMRLRGMRDVSEGSDEVRDYSLRAPNTHRISAVWVTATPPRMDPLESANLSAFMDPNMANASTPPYPELQPAQEEVDEVLRKKRKAREHKACYPCRQRKVKCDLTRPCQTCRDRDHPELCSYHPPNKRQNANQTGPVVKSEAMSANGDTVTIGRGEFDFLCGKLSALEQNLSEMRRELSLRPHYGESNGDTSSGASNIDPAVSGRPRRPTHTDIHGVHVKNDSGEIVHLGAGSVPALFYNLQMTQGHAEQHKIQEMLGKTVLPLFGLDNETATYPFVDLWGLPHGSLARAQALAKALPSDSQMIHYFQCYRDMGYVIYAGIVSPEQLRAELDAFLINRAAQFGSTEGVTEQQIYGQSINWLALLFAVLASGAQCSSMPRKERELTSQVYICCSFECLRFCNFLAQSTLESLQSLIVIGNVMTNNLNAGISWSMLGLTLRLAQGLGIHRACPPNIPRETVYPRSKIWWAIVWQDSLLSINFDRASSTVLEDVCTMPPPQDIGPTNAYHAVMYRVSKVALDIVRNRSTPMGTREQIARIHEIKDALATILVDTEPYLRDCTKCSTHRESIEHWGLYLHSSFYMSELCRPAISPNADPELQRLFRQPCIDFLVNTVEAFLGLNNITSFARQSWAAIHRGLGAGLLLGILGEHTRNEKARKYLVRFISVMTDLTNSLDPQEVSGPIQRGLSALSRLGIQEAETSRHVGVYSAAGSLDRISVADDGSLKIENAMVTPTSNAQDDGQELSPYSVLNTILWGNDQGYPT</sequence>
<dbReference type="SMART" id="SM00066">
    <property type="entry name" value="GAL4"/>
    <property type="match status" value="1"/>
</dbReference>
<feature type="compositionally biased region" description="Basic and acidic residues" evidence="3">
    <location>
        <begin position="350"/>
        <end position="360"/>
    </location>
</feature>
<dbReference type="InterPro" id="IPR036864">
    <property type="entry name" value="Zn2-C6_fun-type_DNA-bd_sf"/>
</dbReference>
<dbReference type="Pfam" id="PF09421">
    <property type="entry name" value="FRQ"/>
    <property type="match status" value="1"/>
</dbReference>
<protein>
    <recommendedName>
        <fullName evidence="4">Zn(2)-C6 fungal-type domain-containing protein</fullName>
    </recommendedName>
</protein>
<dbReference type="GeneID" id="89927550"/>
<keyword evidence="6" id="KW-1185">Reference proteome</keyword>
<accession>A0AAV9P791</accession>
<feature type="region of interest" description="Disordered" evidence="3">
    <location>
        <begin position="584"/>
        <end position="666"/>
    </location>
</feature>
<dbReference type="EMBL" id="JAVRRT010000009">
    <property type="protein sequence ID" value="KAK5168901.1"/>
    <property type="molecule type" value="Genomic_DNA"/>
</dbReference>
<dbReference type="PROSITE" id="PS00463">
    <property type="entry name" value="ZN2_CY6_FUNGAL_1"/>
    <property type="match status" value="1"/>
</dbReference>
<feature type="compositionally biased region" description="Acidic residues" evidence="3">
    <location>
        <begin position="797"/>
        <end position="819"/>
    </location>
</feature>
<feature type="compositionally biased region" description="Acidic residues" evidence="3">
    <location>
        <begin position="757"/>
        <end position="775"/>
    </location>
</feature>
<feature type="compositionally biased region" description="Polar residues" evidence="3">
    <location>
        <begin position="728"/>
        <end position="740"/>
    </location>
</feature>
<feature type="region of interest" description="Disordered" evidence="3">
    <location>
        <begin position="185"/>
        <end position="211"/>
    </location>
</feature>
<feature type="compositionally biased region" description="Polar residues" evidence="3">
    <location>
        <begin position="1"/>
        <end position="13"/>
    </location>
</feature>
<dbReference type="GO" id="GO:0016831">
    <property type="term" value="F:carboxy-lyase activity"/>
    <property type="evidence" value="ECO:0007669"/>
    <property type="project" value="TreeGrafter"/>
</dbReference>
<dbReference type="GO" id="GO:0003677">
    <property type="term" value="F:DNA binding"/>
    <property type="evidence" value="ECO:0007669"/>
    <property type="project" value="InterPro"/>
</dbReference>
<dbReference type="SUPFAM" id="SSF57701">
    <property type="entry name" value="Zn2/Cys6 DNA-binding domain"/>
    <property type="match status" value="1"/>
</dbReference>
<reference evidence="5 6" key="1">
    <citation type="submission" date="2023-08" db="EMBL/GenBank/DDBJ databases">
        <title>Black Yeasts Isolated from many extreme environments.</title>
        <authorList>
            <person name="Coleine C."/>
            <person name="Stajich J.E."/>
            <person name="Selbmann L."/>
        </authorList>
    </citation>
    <scope>NUCLEOTIDE SEQUENCE [LARGE SCALE GENOMIC DNA]</scope>
    <source>
        <strain evidence="5 6">CCFEE 5935</strain>
    </source>
</reference>
<feature type="region of interest" description="Disordered" evidence="3">
    <location>
        <begin position="440"/>
        <end position="552"/>
    </location>
</feature>
<dbReference type="CDD" id="cd00067">
    <property type="entry name" value="GAL4"/>
    <property type="match status" value="1"/>
</dbReference>
<feature type="compositionally biased region" description="Basic and acidic residues" evidence="3">
    <location>
        <begin position="294"/>
        <end position="321"/>
    </location>
</feature>
<feature type="compositionally biased region" description="Basic and acidic residues" evidence="3">
    <location>
        <begin position="15"/>
        <end position="26"/>
    </location>
</feature>
<dbReference type="GO" id="GO:0000981">
    <property type="term" value="F:DNA-binding transcription factor activity, RNA polymerase II-specific"/>
    <property type="evidence" value="ECO:0007669"/>
    <property type="project" value="InterPro"/>
</dbReference>
<dbReference type="InterPro" id="IPR007219">
    <property type="entry name" value="XnlR_reg_dom"/>
</dbReference>
<evidence type="ECO:0000313" key="6">
    <source>
        <dbReference type="Proteomes" id="UP001337655"/>
    </source>
</evidence>
<proteinExistence type="predicted"/>
<dbReference type="GO" id="GO:0005737">
    <property type="term" value="C:cytoplasm"/>
    <property type="evidence" value="ECO:0007669"/>
    <property type="project" value="InterPro"/>
</dbReference>
<gene>
    <name evidence="5" type="ORF">LTR77_006210</name>
</gene>
<dbReference type="InterPro" id="IPR018554">
    <property type="entry name" value="FRQ"/>
</dbReference>
<dbReference type="PANTHER" id="PTHR43374:SF1">
    <property type="entry name" value="FLAVIN PRENYLTRANSFERASE PAD1, MITOCHONDRIAL"/>
    <property type="match status" value="1"/>
</dbReference>
<evidence type="ECO:0000256" key="2">
    <source>
        <dbReference type="ARBA" id="ARBA00023242"/>
    </source>
</evidence>
<evidence type="ECO:0000256" key="3">
    <source>
        <dbReference type="SAM" id="MobiDB-lite"/>
    </source>
</evidence>
<evidence type="ECO:0000313" key="5">
    <source>
        <dbReference type="EMBL" id="KAK5168901.1"/>
    </source>
</evidence>
<feature type="compositionally biased region" description="Basic and acidic residues" evidence="3">
    <location>
        <begin position="691"/>
        <end position="702"/>
    </location>
</feature>
<name>A0AAV9P791_9PEZI</name>